<dbReference type="InterPro" id="IPR015943">
    <property type="entry name" value="WD40/YVTN_repeat-like_dom_sf"/>
</dbReference>
<dbReference type="GO" id="GO:0006357">
    <property type="term" value="P:regulation of transcription by RNA polymerase II"/>
    <property type="evidence" value="ECO:0007669"/>
    <property type="project" value="TreeGrafter"/>
</dbReference>
<dbReference type="PANTHER" id="PTHR22846">
    <property type="entry name" value="WD40 REPEAT PROTEIN"/>
    <property type="match status" value="1"/>
</dbReference>
<dbReference type="AlphaFoldDB" id="A0A3Q0EH17"/>
<feature type="repeat" description="WD" evidence="7">
    <location>
        <begin position="329"/>
        <end position="363"/>
    </location>
</feature>
<dbReference type="RefSeq" id="XP_022631383.1">
    <property type="nucleotide sequence ID" value="XM_022775662.1"/>
</dbReference>
<gene>
    <name evidence="10 11" type="primary">LOC106776478</name>
</gene>
<evidence type="ECO:0000256" key="6">
    <source>
        <dbReference type="ARBA" id="ARBA00023242"/>
    </source>
</evidence>
<dbReference type="InterPro" id="IPR045183">
    <property type="entry name" value="Ebi-like"/>
</dbReference>
<dbReference type="RefSeq" id="XP_022631382.1">
    <property type="nucleotide sequence ID" value="XM_022775661.1"/>
</dbReference>
<keyword evidence="9" id="KW-1185">Reference proteome</keyword>
<evidence type="ECO:0000256" key="1">
    <source>
        <dbReference type="ARBA" id="ARBA00004123"/>
    </source>
</evidence>
<feature type="repeat" description="WD" evidence="7">
    <location>
        <begin position="505"/>
        <end position="546"/>
    </location>
</feature>
<keyword evidence="3" id="KW-0677">Repeat</keyword>
<dbReference type="CDD" id="cd00200">
    <property type="entry name" value="WD40"/>
    <property type="match status" value="1"/>
</dbReference>
<accession>A0A3Q0EH17</accession>
<dbReference type="GeneID" id="106776478"/>
<dbReference type="PROSITE" id="PS50294">
    <property type="entry name" value="WD_REPEATS_REGION"/>
    <property type="match status" value="6"/>
</dbReference>
<dbReference type="OrthoDB" id="1367865at2759"/>
<proteinExistence type="predicted"/>
<feature type="repeat" description="WD" evidence="7">
    <location>
        <begin position="412"/>
        <end position="453"/>
    </location>
</feature>
<reference evidence="9" key="1">
    <citation type="journal article" date="2014" name="Nat. Commun.">
        <title>Genome sequence of mungbean and insights into evolution within Vigna species.</title>
        <authorList>
            <person name="Kang Y.J."/>
            <person name="Kim S.K."/>
            <person name="Kim M.Y."/>
            <person name="Lestari P."/>
            <person name="Kim K.H."/>
            <person name="Ha B.K."/>
            <person name="Jun T.H."/>
            <person name="Hwang W.J."/>
            <person name="Lee T."/>
            <person name="Lee J."/>
            <person name="Shim S."/>
            <person name="Yoon M.Y."/>
            <person name="Jang Y.E."/>
            <person name="Han K.S."/>
            <person name="Taeprayoon P."/>
            <person name="Yoon N."/>
            <person name="Somta P."/>
            <person name="Tanya P."/>
            <person name="Kim K.S."/>
            <person name="Gwag J.G."/>
            <person name="Moon J.K."/>
            <person name="Lee Y.H."/>
            <person name="Park B.S."/>
            <person name="Bombarely A."/>
            <person name="Doyle J.J."/>
            <person name="Jackson S.A."/>
            <person name="Schafleitner R."/>
            <person name="Srinives P."/>
            <person name="Varshney R.K."/>
            <person name="Lee S.H."/>
        </authorList>
    </citation>
    <scope>NUCLEOTIDE SEQUENCE [LARGE SCALE GENOMIC DNA]</scope>
    <source>
        <strain evidence="9">cv. VC1973A</strain>
    </source>
</reference>
<evidence type="ECO:0000313" key="10">
    <source>
        <dbReference type="RefSeq" id="XP_022631382.1"/>
    </source>
</evidence>
<evidence type="ECO:0000256" key="5">
    <source>
        <dbReference type="ARBA" id="ARBA00023163"/>
    </source>
</evidence>
<evidence type="ECO:0000313" key="9">
    <source>
        <dbReference type="Proteomes" id="UP000087766"/>
    </source>
</evidence>
<name>A0A3Q0EH17_VIGRR</name>
<dbReference type="Proteomes" id="UP000087766">
    <property type="component" value="Chromosome 11"/>
</dbReference>
<dbReference type="SUPFAM" id="SSF50978">
    <property type="entry name" value="WD40 repeat-like"/>
    <property type="match status" value="1"/>
</dbReference>
<evidence type="ECO:0000256" key="3">
    <source>
        <dbReference type="ARBA" id="ARBA00022737"/>
    </source>
</evidence>
<dbReference type="PANTHER" id="PTHR22846:SF2">
    <property type="entry name" value="F-BOX-LIKE_WD REPEAT-CONTAINING PROTEIN EBI"/>
    <property type="match status" value="1"/>
</dbReference>
<evidence type="ECO:0000313" key="11">
    <source>
        <dbReference type="RefSeq" id="XP_022631383.1"/>
    </source>
</evidence>
<feature type="repeat" description="WD" evidence="7">
    <location>
        <begin position="229"/>
        <end position="270"/>
    </location>
</feature>
<keyword evidence="6" id="KW-0539">Nucleus</keyword>
<dbReference type="FunFam" id="2.130.10.10:FF:000218">
    <property type="entry name" value="WD40 repeat-containing protein HOS15"/>
    <property type="match status" value="1"/>
</dbReference>
<keyword evidence="5" id="KW-0804">Transcription</keyword>
<evidence type="ECO:0000256" key="2">
    <source>
        <dbReference type="ARBA" id="ARBA00022574"/>
    </source>
</evidence>
<dbReference type="InterPro" id="IPR001680">
    <property type="entry name" value="WD40_rpt"/>
</dbReference>
<dbReference type="InterPro" id="IPR020472">
    <property type="entry name" value="WD40_PAC1"/>
</dbReference>
<organism evidence="9 11">
    <name type="scientific">Vigna radiata var. radiata</name>
    <name type="common">Mung bean</name>
    <name type="synonym">Phaseolus aureus</name>
    <dbReference type="NCBI Taxonomy" id="3916"/>
    <lineage>
        <taxon>Eukaryota</taxon>
        <taxon>Viridiplantae</taxon>
        <taxon>Streptophyta</taxon>
        <taxon>Embryophyta</taxon>
        <taxon>Tracheophyta</taxon>
        <taxon>Spermatophyta</taxon>
        <taxon>Magnoliopsida</taxon>
        <taxon>eudicotyledons</taxon>
        <taxon>Gunneridae</taxon>
        <taxon>Pentapetalae</taxon>
        <taxon>rosids</taxon>
        <taxon>fabids</taxon>
        <taxon>Fabales</taxon>
        <taxon>Fabaceae</taxon>
        <taxon>Papilionoideae</taxon>
        <taxon>50 kb inversion clade</taxon>
        <taxon>NPAAA clade</taxon>
        <taxon>indigoferoid/millettioid clade</taxon>
        <taxon>Phaseoleae</taxon>
        <taxon>Vigna</taxon>
    </lineage>
</organism>
<dbReference type="GO" id="GO:0000118">
    <property type="term" value="C:histone deacetylase complex"/>
    <property type="evidence" value="ECO:0007669"/>
    <property type="project" value="TreeGrafter"/>
</dbReference>
<feature type="repeat" description="WD" evidence="7">
    <location>
        <begin position="454"/>
        <end position="504"/>
    </location>
</feature>
<keyword evidence="4" id="KW-0805">Transcription regulation</keyword>
<evidence type="ECO:0000256" key="8">
    <source>
        <dbReference type="SAM" id="MobiDB-lite"/>
    </source>
</evidence>
<dbReference type="Pfam" id="PF00400">
    <property type="entry name" value="WD40"/>
    <property type="match status" value="7"/>
</dbReference>
<dbReference type="PROSITE" id="PS00678">
    <property type="entry name" value="WD_REPEATS_1"/>
    <property type="match status" value="2"/>
</dbReference>
<dbReference type="PROSITE" id="PS50082">
    <property type="entry name" value="WD_REPEATS_2"/>
    <property type="match status" value="6"/>
</dbReference>
<feature type="repeat" description="WD" evidence="7">
    <location>
        <begin position="288"/>
        <end position="319"/>
    </location>
</feature>
<dbReference type="InterPro" id="IPR019775">
    <property type="entry name" value="WD40_repeat_CS"/>
</dbReference>
<evidence type="ECO:0000256" key="4">
    <source>
        <dbReference type="ARBA" id="ARBA00023015"/>
    </source>
</evidence>
<dbReference type="STRING" id="3916.A0A3Q0EH17"/>
<comment type="subcellular location">
    <subcellularLocation>
        <location evidence="1">Nucleus</location>
    </subcellularLocation>
</comment>
<feature type="region of interest" description="Disordered" evidence="8">
    <location>
        <begin position="122"/>
        <end position="166"/>
    </location>
</feature>
<dbReference type="Gene3D" id="1.20.960.30">
    <property type="match status" value="1"/>
</dbReference>
<dbReference type="Gene3D" id="2.130.10.10">
    <property type="entry name" value="YVTN repeat-like/Quinoprotein amine dehydrogenase"/>
    <property type="match status" value="1"/>
</dbReference>
<reference evidence="10 11" key="2">
    <citation type="submission" date="2025-04" db="UniProtKB">
        <authorList>
            <consortium name="RefSeq"/>
        </authorList>
    </citation>
    <scope>IDENTIFICATION</scope>
    <source>
        <tissue evidence="10 11">Leaf</tissue>
    </source>
</reference>
<dbReference type="PRINTS" id="PR00320">
    <property type="entry name" value="GPROTEINBRPT"/>
</dbReference>
<dbReference type="SMART" id="SM00320">
    <property type="entry name" value="WD40"/>
    <property type="match status" value="8"/>
</dbReference>
<evidence type="ECO:0000256" key="7">
    <source>
        <dbReference type="PROSITE-ProRule" id="PRU00221"/>
    </source>
</evidence>
<dbReference type="InterPro" id="IPR036322">
    <property type="entry name" value="WD40_repeat_dom_sf"/>
</dbReference>
<feature type="compositionally biased region" description="Basic and acidic residues" evidence="8">
    <location>
        <begin position="131"/>
        <end position="166"/>
    </location>
</feature>
<dbReference type="GO" id="GO:0003714">
    <property type="term" value="F:transcription corepressor activity"/>
    <property type="evidence" value="ECO:0007669"/>
    <property type="project" value="InterPro"/>
</dbReference>
<keyword evidence="2 7" id="KW-0853">WD repeat</keyword>
<protein>
    <submittedName>
        <fullName evidence="10 11">WD40 repeat-containing protein HOS15 isoform X1</fullName>
    </submittedName>
</protein>
<sequence length="581" mass="65217">MSTITSVELNYIVFRYLHESAFYIDEKGITCKETELDFVITAGFIHTAFSFGNEAGISKSSIDGTLVPIGALIRLVQKGLQYLEMEANLSNCDMSLDEDFSFLQPLDLITKDVQELGKMVNNKRKKLHKDRNKESEKEHERGRGWVKEKGRHEKANKECEKDRDRTQDLKELEQKHGNQSIKELVTDQEHMVTSMHEQDKALEGLEPMDISTVSTSQPCEIRSSDVIVLEGHTSEVCACAWSPTGSLIASGSGDSTARIWSIPEGRCKSALLNDPPNVFVLKHVRAKPNRQSNDVTTLDWNGEGTLLATGSYDGQARIWTTNGELRSTLSKHKGPIFSLKWNKKGDYLLTGSCDRSAIVWDVKAVRWKQQFEFHSGWTLDVDWRNNVSFATSSIDTKIHVCKIGENLPIKTFVGHQSEVNCIKWDPTGSLLASCSDDMTAKIWSMKHDKYLHDFREHSKEIYTIRWSPTGPGTNNPNKNLVLASASFDSTVKLWDVELGKLVYSLNGHRGHVYSVAFSPNGEYLASGSPDKSMLIWSLKEGKIVKTYSGNGGIFEVCWNKEGDKIAACLSNNTVCVLDFRM</sequence>